<evidence type="ECO:0000313" key="6">
    <source>
        <dbReference type="Proteomes" id="UP000290580"/>
    </source>
</evidence>
<dbReference type="EMBL" id="NXIC01000005">
    <property type="protein sequence ID" value="RXI25422.1"/>
    <property type="molecule type" value="Genomic_DNA"/>
</dbReference>
<dbReference type="RefSeq" id="WP_115588577.1">
    <property type="nucleotide sequence ID" value="NZ_CP032099.1"/>
</dbReference>
<dbReference type="Pfam" id="PF03787">
    <property type="entry name" value="RAMPs"/>
    <property type="match status" value="2"/>
</dbReference>
<dbReference type="AlphaFoldDB" id="A0AAD0SLA6"/>
<reference evidence="4 6" key="1">
    <citation type="submission" date="2017-09" db="EMBL/GenBank/DDBJ databases">
        <title>Genomics of the genus Arcobacter.</title>
        <authorList>
            <person name="Perez-Cataluna A."/>
            <person name="Figueras M.J."/>
            <person name="Salas-Masso N."/>
        </authorList>
    </citation>
    <scope>NUCLEOTIDE SEQUENCE [LARGE SCALE GENOMIC DNA]</scope>
    <source>
        <strain evidence="4 6">LMG 6621</strain>
    </source>
</reference>
<dbReference type="EMBL" id="CP032099">
    <property type="protein sequence ID" value="AXX84695.1"/>
    <property type="molecule type" value="Genomic_DNA"/>
</dbReference>
<evidence type="ECO:0000313" key="4">
    <source>
        <dbReference type="EMBL" id="RXI25422.1"/>
    </source>
</evidence>
<accession>A0AAD0SLA6</accession>
<keyword evidence="1" id="KW-0051">Antiviral defense</keyword>
<evidence type="ECO:0000313" key="3">
    <source>
        <dbReference type="EMBL" id="AXX84695.1"/>
    </source>
</evidence>
<evidence type="ECO:0000259" key="2">
    <source>
        <dbReference type="Pfam" id="PF03787"/>
    </source>
</evidence>
<name>A0AAD0SLA6_9BACT</name>
<protein>
    <submittedName>
        <fullName evidence="4">CRISPR-associated protein</fullName>
    </submittedName>
    <submittedName>
        <fullName evidence="3">CRISPR/Cas system-associated RAMP protein Cas7/Csm3, type III</fullName>
    </submittedName>
</protein>
<feature type="domain" description="CRISPR type III-associated protein" evidence="2">
    <location>
        <begin position="269"/>
        <end position="416"/>
    </location>
</feature>
<dbReference type="PANTHER" id="PTHR35579">
    <property type="entry name" value="CRISPR SYSTEM CMS ENDORIBONUCLEASE CSM3"/>
    <property type="match status" value="1"/>
</dbReference>
<keyword evidence="6" id="KW-1185">Reference proteome</keyword>
<gene>
    <name evidence="3" type="ORF">ASKIR_0877</name>
    <name evidence="4" type="ORF">CP959_08330</name>
</gene>
<dbReference type="Proteomes" id="UP000262029">
    <property type="component" value="Chromosome"/>
</dbReference>
<dbReference type="InterPro" id="IPR005537">
    <property type="entry name" value="RAMP_III_fam"/>
</dbReference>
<evidence type="ECO:0000313" key="5">
    <source>
        <dbReference type="Proteomes" id="UP000262029"/>
    </source>
</evidence>
<organism evidence="3 5">
    <name type="scientific">Aliarcobacter skirrowii CCUG 10374</name>
    <dbReference type="NCBI Taxonomy" id="1032239"/>
    <lineage>
        <taxon>Bacteria</taxon>
        <taxon>Pseudomonadati</taxon>
        <taxon>Campylobacterota</taxon>
        <taxon>Epsilonproteobacteria</taxon>
        <taxon>Campylobacterales</taxon>
        <taxon>Arcobacteraceae</taxon>
        <taxon>Aliarcobacter</taxon>
    </lineage>
</organism>
<dbReference type="PANTHER" id="PTHR35579:SF6">
    <property type="entry name" value="DUF324 DOMAIN-CONTAINING PROTEIN"/>
    <property type="match status" value="1"/>
</dbReference>
<reference evidence="3 5" key="2">
    <citation type="submission" date="2018-08" db="EMBL/GenBank/DDBJ databases">
        <title>Complete genome of the Arcobacter skirrowii type strain LMG 6621.</title>
        <authorList>
            <person name="Miller W.G."/>
            <person name="Yee E."/>
            <person name="Bono J.L."/>
        </authorList>
    </citation>
    <scope>NUCLEOTIDE SEQUENCE [LARGE SCALE GENOMIC DNA]</scope>
    <source>
        <strain evidence="3 5">CCUG 10374</strain>
    </source>
</reference>
<proteinExistence type="predicted"/>
<dbReference type="CDD" id="cd09726">
    <property type="entry name" value="RAMP_I_III"/>
    <property type="match status" value="2"/>
</dbReference>
<dbReference type="Proteomes" id="UP000290580">
    <property type="component" value="Unassembled WGS sequence"/>
</dbReference>
<dbReference type="InterPro" id="IPR052216">
    <property type="entry name" value="CRISPR_Csm3_endoribonuclease"/>
</dbReference>
<sequence>MEKYRHIAHIIIEARTALKIGSNSIDALQDSPIQKDWNGLPMILGTSLAGVLRKEFDKTKVNDVFGDEDSKKKESKGSRVIFSNALLLNEDKKVTETLLLEKSDFLKNFEILPIRDHNSMNDKGVTNKHGKFDEEIIYKGTRFKFSIELISNKDDKEEFKSILDELYKNSFRVGAGSSKGYGQIEVLEITYDTFDITSKEYIEFSSSLNKTLKEKYENKSIIDDKYIKYELKLTPDDFFMFGSGYGDEQVDMTPVVEKVIDYENKTLSEEKIVIPASSVKGAISHRTTYHYNLKKGNFIENGVKAQIVEDIFGAKKDKKIDGFKGNILISDLYLEKNDTKIFDHVSIDRFTGGAIEGALFQEKTVASCESFILEILLNKEKIKDEVAIEAFENALKDITTGMLSLGGATTKGHGVFGGIVLKMEKNYENL</sequence>
<dbReference type="GeneID" id="61750630"/>
<dbReference type="GO" id="GO:0051607">
    <property type="term" value="P:defense response to virus"/>
    <property type="evidence" value="ECO:0007669"/>
    <property type="project" value="UniProtKB-KW"/>
</dbReference>
<feature type="domain" description="CRISPR type III-associated protein" evidence="2">
    <location>
        <begin position="12"/>
        <end position="185"/>
    </location>
</feature>
<evidence type="ECO:0000256" key="1">
    <source>
        <dbReference type="ARBA" id="ARBA00023118"/>
    </source>
</evidence>